<organism evidence="1 2">
    <name type="scientific">Mitosporidium daphniae</name>
    <dbReference type="NCBI Taxonomy" id="1485682"/>
    <lineage>
        <taxon>Eukaryota</taxon>
        <taxon>Fungi</taxon>
        <taxon>Fungi incertae sedis</taxon>
        <taxon>Microsporidia</taxon>
        <taxon>Mitosporidium</taxon>
    </lineage>
</organism>
<evidence type="ECO:0000313" key="1">
    <source>
        <dbReference type="EMBL" id="KGG50012.1"/>
    </source>
</evidence>
<keyword evidence="2" id="KW-1185">Reference proteome</keyword>
<dbReference type="AlphaFoldDB" id="A0A098VLN7"/>
<accession>A0A098VLN7</accession>
<dbReference type="RefSeq" id="XP_013236448.1">
    <property type="nucleotide sequence ID" value="XM_013380994.1"/>
</dbReference>
<dbReference type="HOGENOM" id="CLU_420380_0_0_1"/>
<dbReference type="EMBL" id="JMKJ01000606">
    <property type="protein sequence ID" value="KGG50012.1"/>
    <property type="molecule type" value="Genomic_DNA"/>
</dbReference>
<dbReference type="VEuPathDB" id="MicrosporidiaDB:DI09_94p60"/>
<protein>
    <submittedName>
        <fullName evidence="1">Uncharacterized protein</fullName>
    </submittedName>
</protein>
<comment type="caution">
    <text evidence="1">The sequence shown here is derived from an EMBL/GenBank/DDBJ whole genome shotgun (WGS) entry which is preliminary data.</text>
</comment>
<dbReference type="Proteomes" id="UP000029725">
    <property type="component" value="Unassembled WGS sequence"/>
</dbReference>
<gene>
    <name evidence="1" type="ORF">DI09_94p60</name>
</gene>
<evidence type="ECO:0000313" key="2">
    <source>
        <dbReference type="Proteomes" id="UP000029725"/>
    </source>
</evidence>
<name>A0A098VLN7_9MICR</name>
<proteinExistence type="predicted"/>
<dbReference type="GeneID" id="25261105"/>
<sequence length="652" mass="73774">MMRLIVSSRHTPWCHSYSSIALASFHSSISTALIEQFIEHKTRRTVGSVDFFIRRLAYLSIFGDEHGEVDDFLGFLQYFEKNPGYADHRIHCAIPVEILATVHSKRVGSLLSKYLSARFDSTVMLAEKDTQAFSTHLEKFCSKFPQLATAHSSVSFSFNLASSSNFLPSTLRDAHRSLPKVLFGDHSELSSIFVNILKEKSGLLLLNTIIDSVFACKFDLESTCNFTIQLLNEHLPDSSKLNPYIPYLEESIFKHIPDNKKGAFAMEIQKQYLGDSPTFDEGRPLAFINLLGGTMFRLYERSWPYFSNLGSGTASEPYYFKQLLKAYLMSKDLFPDAFSKNLFIWKALLRSSSFYSDPRSSFLLVESVIDQNSFCDAGELSIFPDAALSLIGSLPICRVLYRFLQSIEGLGQCGSDTLKFVQFTLDLYHVFVEAYKKLPFTKSVFINTLYIDQSFIPLTLRLVAKLNIAQVDQLFSESHRIEFVSYLLLAAAKDLNGPLLGLFVNFFTSLGHGKVLHKFLSIAPVGCYLHSLKEAVGLFEKNRNYFQQNSALIKNVFLGLGKEVPFVGIESIQPLSDHICKRFDTVCDLRKAHAQVRSKCSIISFVREKILPREHRAAFDLIAPIFKAMVCYPSTWPINVESEIENFTISSI</sequence>
<reference evidence="1 2" key="1">
    <citation type="submission" date="2014-04" db="EMBL/GenBank/DDBJ databases">
        <title>A new species of microsporidia sheds light on the evolution of extreme parasitism.</title>
        <authorList>
            <person name="Haag K.L."/>
            <person name="James T.Y."/>
            <person name="Larsson R."/>
            <person name="Schaer T.M."/>
            <person name="Refardt D."/>
            <person name="Pombert J.-F."/>
            <person name="Ebert D."/>
        </authorList>
    </citation>
    <scope>NUCLEOTIDE SEQUENCE [LARGE SCALE GENOMIC DNA]</scope>
    <source>
        <strain evidence="1 2">UGP3</strain>
        <tissue evidence="1">Spores</tissue>
    </source>
</reference>